<keyword evidence="5" id="KW-1185">Reference proteome</keyword>
<evidence type="ECO:0000256" key="1">
    <source>
        <dbReference type="ARBA" id="ARBA00010211"/>
    </source>
</evidence>
<organism evidence="4 5">
    <name type="scientific">Actinomadura darangshiensis</name>
    <dbReference type="NCBI Taxonomy" id="705336"/>
    <lineage>
        <taxon>Bacteria</taxon>
        <taxon>Bacillati</taxon>
        <taxon>Actinomycetota</taxon>
        <taxon>Actinomycetes</taxon>
        <taxon>Streptosporangiales</taxon>
        <taxon>Thermomonosporaceae</taxon>
        <taxon>Actinomadura</taxon>
    </lineage>
</organism>
<proteinExistence type="inferred from homology"/>
<name>A0A4R5B7Y3_9ACTN</name>
<dbReference type="InterPro" id="IPR051121">
    <property type="entry name" value="FAH"/>
</dbReference>
<dbReference type="OrthoDB" id="9805307at2"/>
<gene>
    <name evidence="4" type="ORF">E1293_22425</name>
</gene>
<dbReference type="PANTHER" id="PTHR42796">
    <property type="entry name" value="FUMARYLACETOACETATE HYDROLASE DOMAIN-CONTAINING PROTEIN 2A-RELATED"/>
    <property type="match status" value="1"/>
</dbReference>
<feature type="domain" description="Fumarylacetoacetase-like C-terminal" evidence="3">
    <location>
        <begin position="73"/>
        <end position="276"/>
    </location>
</feature>
<dbReference type="Pfam" id="PF01557">
    <property type="entry name" value="FAA_hydrolase"/>
    <property type="match status" value="1"/>
</dbReference>
<evidence type="ECO:0000256" key="2">
    <source>
        <dbReference type="ARBA" id="ARBA00022723"/>
    </source>
</evidence>
<dbReference type="EMBL" id="SMKY01000104">
    <property type="protein sequence ID" value="TDD79784.1"/>
    <property type="molecule type" value="Genomic_DNA"/>
</dbReference>
<dbReference type="Gene3D" id="3.90.850.10">
    <property type="entry name" value="Fumarylacetoacetase-like, C-terminal domain"/>
    <property type="match status" value="1"/>
</dbReference>
<dbReference type="InterPro" id="IPR011234">
    <property type="entry name" value="Fumarylacetoacetase-like_C"/>
</dbReference>
<dbReference type="AlphaFoldDB" id="A0A4R5B7Y3"/>
<dbReference type="PANTHER" id="PTHR42796:SF4">
    <property type="entry name" value="FUMARYLACETOACETATE HYDROLASE DOMAIN-CONTAINING PROTEIN 2A"/>
    <property type="match status" value="1"/>
</dbReference>
<keyword evidence="2" id="KW-0479">Metal-binding</keyword>
<evidence type="ECO:0000313" key="4">
    <source>
        <dbReference type="EMBL" id="TDD79784.1"/>
    </source>
</evidence>
<comment type="caution">
    <text evidence="4">The sequence shown here is derived from an EMBL/GenBank/DDBJ whole genome shotgun (WGS) entry which is preliminary data.</text>
</comment>
<keyword evidence="4" id="KW-0378">Hydrolase</keyword>
<dbReference type="SUPFAM" id="SSF56529">
    <property type="entry name" value="FAH"/>
    <property type="match status" value="1"/>
</dbReference>
<dbReference type="InterPro" id="IPR036663">
    <property type="entry name" value="Fumarylacetoacetase_C_sf"/>
</dbReference>
<sequence length="283" mass="29919">MRLANLDGRAAVIAGDSAVDVAEASGGRFSADPQAAFADWDGFRDWAASADPARGKPFAPEELGPPVPRPAQVFAIGVNYAAHASEAGYPPDSTPVTFTKFPSCLAGPVCEVELPTGTVDWEVEMVLAVSREAVRIRREDAWDHVAGLMAGQDLSERTSQLAGARPQFSLAKSFPGFGPTGPWLVTPDEFDDPSDLAISCSLSGATMQSARTSAMIYDVPELLVRLSRVCRLFPGDLVFTGTPAGVGNARSPKRFLRPGEVLVSELEGVGRLTQRFTAAPDGA</sequence>
<evidence type="ECO:0000313" key="5">
    <source>
        <dbReference type="Proteomes" id="UP000295578"/>
    </source>
</evidence>
<dbReference type="GO" id="GO:0046872">
    <property type="term" value="F:metal ion binding"/>
    <property type="evidence" value="ECO:0007669"/>
    <property type="project" value="UniProtKB-KW"/>
</dbReference>
<protein>
    <submittedName>
        <fullName evidence="4">FAA hydrolase family protein</fullName>
    </submittedName>
</protein>
<dbReference type="RefSeq" id="WP_132199414.1">
    <property type="nucleotide sequence ID" value="NZ_SMKY01000104.1"/>
</dbReference>
<accession>A0A4R5B7Y3</accession>
<dbReference type="GO" id="GO:0016787">
    <property type="term" value="F:hydrolase activity"/>
    <property type="evidence" value="ECO:0007669"/>
    <property type="project" value="UniProtKB-KW"/>
</dbReference>
<dbReference type="Proteomes" id="UP000295578">
    <property type="component" value="Unassembled WGS sequence"/>
</dbReference>
<evidence type="ECO:0000259" key="3">
    <source>
        <dbReference type="Pfam" id="PF01557"/>
    </source>
</evidence>
<comment type="similarity">
    <text evidence="1">Belongs to the FAH family.</text>
</comment>
<reference evidence="4 5" key="1">
    <citation type="submission" date="2019-03" db="EMBL/GenBank/DDBJ databases">
        <title>Draft genome sequences of novel Actinobacteria.</title>
        <authorList>
            <person name="Sahin N."/>
            <person name="Ay H."/>
            <person name="Saygin H."/>
        </authorList>
    </citation>
    <scope>NUCLEOTIDE SEQUENCE [LARGE SCALE GENOMIC DNA]</scope>
    <source>
        <strain evidence="4 5">DSM 45941</strain>
    </source>
</reference>
<dbReference type="GO" id="GO:0044281">
    <property type="term" value="P:small molecule metabolic process"/>
    <property type="evidence" value="ECO:0007669"/>
    <property type="project" value="UniProtKB-ARBA"/>
</dbReference>